<keyword evidence="9 12" id="KW-0472">Membrane</keyword>
<feature type="region of interest" description="Disordered" evidence="11">
    <location>
        <begin position="1"/>
        <end position="27"/>
    </location>
</feature>
<dbReference type="GO" id="GO:0016717">
    <property type="term" value="F:oxidoreductase activity, acting on paired donors, with oxidation of a pair of donors resulting in the reduction of molecular oxygen to two molecules of water"/>
    <property type="evidence" value="ECO:0007669"/>
    <property type="project" value="InterPro"/>
</dbReference>
<evidence type="ECO:0000256" key="8">
    <source>
        <dbReference type="ARBA" id="ARBA00023098"/>
    </source>
</evidence>
<evidence type="ECO:0000256" key="10">
    <source>
        <dbReference type="ARBA" id="ARBA00023160"/>
    </source>
</evidence>
<sequence length="393" mass="44117">MAEAARKWSPEEREPSPPGSPAPVGNRTGWVLREPVFGWATLEGAPKEPTVGEALREWWDAVNFFADLRRLPSALHAAFHVATLGCLVALVGWHLSWTSALYFSASAFFLATVTHTAWLHRYCSHRAFEFRSPWLARVFLWLNGMAIREDTYAIPHRVHHQRTDRVGDPYGPHLGRIGSYLAIESVTKLNTDMSPEQYEHLTKTVSHIGFPLSTYAQFRRTGTVEHAGHLAVRTAFAQALWSGLAYAVGGVPCVLAWYAAVFFVTFLVRDFNYLGHGGRRQRAKRQGWEFDTRTLALNQIFYGVFASEWHNNHHKFPRSANLQLVPAQVDSCFLFIRLLHAVGIVSSYVDAVPRFRQQLAAGKAERPTAGDEEYANVTGIADGNDGTPLPERH</sequence>
<reference evidence="14 16" key="2">
    <citation type="submission" date="2018-08" db="EMBL/GenBank/DDBJ databases">
        <title>Genomic Encyclopedia of Archaeal and Bacterial Type Strains, Phase II (KMG-II): from individual species to whole genera.</title>
        <authorList>
            <person name="Goeker M."/>
        </authorList>
    </citation>
    <scope>NUCLEOTIDE SEQUENCE [LARGE SCALE GENOMIC DNA]</scope>
    <source>
        <strain evidence="14 16">DSM 2261</strain>
    </source>
</reference>
<evidence type="ECO:0000256" key="6">
    <source>
        <dbReference type="ARBA" id="ARBA00022989"/>
    </source>
</evidence>
<evidence type="ECO:0000313" key="16">
    <source>
        <dbReference type="Proteomes" id="UP000256345"/>
    </source>
</evidence>
<organism evidence="13 15">
    <name type="scientific">Archangium gephyra</name>
    <dbReference type="NCBI Taxonomy" id="48"/>
    <lineage>
        <taxon>Bacteria</taxon>
        <taxon>Pseudomonadati</taxon>
        <taxon>Myxococcota</taxon>
        <taxon>Myxococcia</taxon>
        <taxon>Myxococcales</taxon>
        <taxon>Cystobacterineae</taxon>
        <taxon>Archangiaceae</taxon>
        <taxon>Archangium</taxon>
    </lineage>
</organism>
<reference evidence="13 15" key="1">
    <citation type="submission" date="2015-05" db="EMBL/GenBank/DDBJ databases">
        <title>Genome assembly of Archangium gephyra DSM 2261.</title>
        <authorList>
            <person name="Sharma G."/>
            <person name="Subramanian S."/>
        </authorList>
    </citation>
    <scope>NUCLEOTIDE SEQUENCE [LARGE SCALE GENOMIC DNA]</scope>
    <source>
        <strain evidence="13 15">DSM 2261</strain>
    </source>
</reference>
<feature type="region of interest" description="Disordered" evidence="11">
    <location>
        <begin position="362"/>
        <end position="393"/>
    </location>
</feature>
<keyword evidence="7" id="KW-0560">Oxidoreductase</keyword>
<protein>
    <submittedName>
        <fullName evidence="13">Fatty acid desaturase</fullName>
    </submittedName>
    <submittedName>
        <fullName evidence="14">Stearoyl-CoA desaturase (Delta-9 desaturase)</fullName>
    </submittedName>
</protein>
<dbReference type="GO" id="GO:0006633">
    <property type="term" value="P:fatty acid biosynthetic process"/>
    <property type="evidence" value="ECO:0007669"/>
    <property type="project" value="UniProtKB-KW"/>
</dbReference>
<feature type="compositionally biased region" description="Basic and acidic residues" evidence="11">
    <location>
        <begin position="1"/>
        <end position="15"/>
    </location>
</feature>
<comment type="similarity">
    <text evidence="2">Belongs to the fatty acid desaturase type 2 family.</text>
</comment>
<keyword evidence="3" id="KW-0444">Lipid biosynthesis</keyword>
<evidence type="ECO:0000256" key="3">
    <source>
        <dbReference type="ARBA" id="ARBA00022516"/>
    </source>
</evidence>
<dbReference type="RefSeq" id="WP_047860897.1">
    <property type="nucleotide sequence ID" value="NZ_CP011509.1"/>
</dbReference>
<evidence type="ECO:0000256" key="9">
    <source>
        <dbReference type="ARBA" id="ARBA00023136"/>
    </source>
</evidence>
<evidence type="ECO:0000313" key="13">
    <source>
        <dbReference type="EMBL" id="AKJ08029.1"/>
    </source>
</evidence>
<evidence type="ECO:0000256" key="4">
    <source>
        <dbReference type="ARBA" id="ARBA00022692"/>
    </source>
</evidence>
<evidence type="ECO:0000256" key="12">
    <source>
        <dbReference type="SAM" id="Phobius"/>
    </source>
</evidence>
<name>A0AAC8QI88_9BACT</name>
<feature type="transmembrane region" description="Helical" evidence="12">
    <location>
        <begin position="101"/>
        <end position="119"/>
    </location>
</feature>
<dbReference type="EMBL" id="QUMU01000007">
    <property type="protein sequence ID" value="REG29771.1"/>
    <property type="molecule type" value="Genomic_DNA"/>
</dbReference>
<comment type="subcellular location">
    <subcellularLocation>
        <location evidence="1">Membrane</location>
        <topology evidence="1">Multi-pass membrane protein</topology>
    </subcellularLocation>
</comment>
<dbReference type="Proteomes" id="UP000035579">
    <property type="component" value="Chromosome"/>
</dbReference>
<keyword evidence="8" id="KW-0443">Lipid metabolism</keyword>
<keyword evidence="10" id="KW-0275">Fatty acid biosynthesis</keyword>
<dbReference type="PANTHER" id="PTHR11351">
    <property type="entry name" value="ACYL-COA DESATURASE"/>
    <property type="match status" value="1"/>
</dbReference>
<dbReference type="InterPro" id="IPR015876">
    <property type="entry name" value="Acyl-CoA_DS"/>
</dbReference>
<dbReference type="GO" id="GO:0016020">
    <property type="term" value="C:membrane"/>
    <property type="evidence" value="ECO:0007669"/>
    <property type="project" value="UniProtKB-SubCell"/>
</dbReference>
<evidence type="ECO:0000256" key="5">
    <source>
        <dbReference type="ARBA" id="ARBA00022832"/>
    </source>
</evidence>
<keyword evidence="16" id="KW-1185">Reference proteome</keyword>
<evidence type="ECO:0000256" key="2">
    <source>
        <dbReference type="ARBA" id="ARBA00008749"/>
    </source>
</evidence>
<evidence type="ECO:0000256" key="7">
    <source>
        <dbReference type="ARBA" id="ARBA00023002"/>
    </source>
</evidence>
<keyword evidence="4 12" id="KW-0812">Transmembrane</keyword>
<keyword evidence="6 12" id="KW-1133">Transmembrane helix</keyword>
<dbReference type="KEGG" id="age:AA314_09655"/>
<dbReference type="EMBL" id="CP011509">
    <property type="protein sequence ID" value="AKJ08029.1"/>
    <property type="molecule type" value="Genomic_DNA"/>
</dbReference>
<dbReference type="AlphaFoldDB" id="A0AAC8QI88"/>
<gene>
    <name evidence="13" type="ORF">AA314_09655</name>
    <name evidence="14" type="ORF">ATI61_107467</name>
</gene>
<keyword evidence="5" id="KW-0276">Fatty acid metabolism</keyword>
<accession>A0AAC8QI88</accession>
<dbReference type="PANTHER" id="PTHR11351:SF31">
    <property type="entry name" value="DESATURASE 1, ISOFORM A-RELATED"/>
    <property type="match status" value="1"/>
</dbReference>
<feature type="transmembrane region" description="Helical" evidence="12">
    <location>
        <begin position="74"/>
        <end position="95"/>
    </location>
</feature>
<evidence type="ECO:0000256" key="1">
    <source>
        <dbReference type="ARBA" id="ARBA00004141"/>
    </source>
</evidence>
<evidence type="ECO:0000256" key="11">
    <source>
        <dbReference type="SAM" id="MobiDB-lite"/>
    </source>
</evidence>
<proteinExistence type="inferred from homology"/>
<evidence type="ECO:0000313" key="15">
    <source>
        <dbReference type="Proteomes" id="UP000035579"/>
    </source>
</evidence>
<dbReference type="Proteomes" id="UP000256345">
    <property type="component" value="Unassembled WGS sequence"/>
</dbReference>
<evidence type="ECO:0000313" key="14">
    <source>
        <dbReference type="EMBL" id="REG29771.1"/>
    </source>
</evidence>